<gene>
    <name evidence="1" type="ORF">Ari01nite_19740</name>
</gene>
<dbReference type="AlphaFoldDB" id="A0A919MTQ1"/>
<reference evidence="1" key="1">
    <citation type="submission" date="2021-01" db="EMBL/GenBank/DDBJ databases">
        <title>Whole genome shotgun sequence of Actinoplanes rishiriensis NBRC 108556.</title>
        <authorList>
            <person name="Komaki H."/>
            <person name="Tamura T."/>
        </authorList>
    </citation>
    <scope>NUCLEOTIDE SEQUENCE</scope>
    <source>
        <strain evidence="1">NBRC 108556</strain>
    </source>
</reference>
<protein>
    <submittedName>
        <fullName evidence="1">Uncharacterized protein</fullName>
    </submittedName>
</protein>
<evidence type="ECO:0000313" key="1">
    <source>
        <dbReference type="EMBL" id="GIE94509.1"/>
    </source>
</evidence>
<proteinExistence type="predicted"/>
<dbReference type="Proteomes" id="UP000636960">
    <property type="component" value="Unassembled WGS sequence"/>
</dbReference>
<comment type="caution">
    <text evidence="1">The sequence shown here is derived from an EMBL/GenBank/DDBJ whole genome shotgun (WGS) entry which is preliminary data.</text>
</comment>
<accession>A0A919MTQ1</accession>
<keyword evidence="2" id="KW-1185">Reference proteome</keyword>
<organism evidence="1 2">
    <name type="scientific">Paractinoplanes rishiriensis</name>
    <dbReference type="NCBI Taxonomy" id="1050105"/>
    <lineage>
        <taxon>Bacteria</taxon>
        <taxon>Bacillati</taxon>
        <taxon>Actinomycetota</taxon>
        <taxon>Actinomycetes</taxon>
        <taxon>Micromonosporales</taxon>
        <taxon>Micromonosporaceae</taxon>
        <taxon>Paractinoplanes</taxon>
    </lineage>
</organism>
<name>A0A919MTQ1_9ACTN</name>
<dbReference type="RefSeq" id="WP_203780812.1">
    <property type="nucleotide sequence ID" value="NZ_BOMV01000013.1"/>
</dbReference>
<sequence>MDEPLLTALRRIAAEIDGPTSAVYAAARAAYLTRNLDGEIAVLIGDSRSAVDSGFAVVRSGPDEAQGRWLLSFSGGGVQIDIEVEEEPAGLRLIGQFTGTADGECWLDSAGGRRLLDVDELGRFLVRDVPHGPVRLRCTSSDGAPVTTARVTI</sequence>
<evidence type="ECO:0000313" key="2">
    <source>
        <dbReference type="Proteomes" id="UP000636960"/>
    </source>
</evidence>
<dbReference type="EMBL" id="BOMV01000013">
    <property type="protein sequence ID" value="GIE94509.1"/>
    <property type="molecule type" value="Genomic_DNA"/>
</dbReference>